<evidence type="ECO:0000256" key="1">
    <source>
        <dbReference type="SAM" id="MobiDB-lite"/>
    </source>
</evidence>
<feature type="region of interest" description="Disordered" evidence="1">
    <location>
        <begin position="1"/>
        <end position="35"/>
    </location>
</feature>
<keyword evidence="3" id="KW-1185">Reference proteome</keyword>
<dbReference type="EMBL" id="GU071098">
    <property type="protein sequence ID" value="ADO98300.1"/>
    <property type="molecule type" value="Genomic_DNA"/>
</dbReference>
<proteinExistence type="predicted"/>
<feature type="region of interest" description="Disordered" evidence="1">
    <location>
        <begin position="50"/>
        <end position="121"/>
    </location>
</feature>
<dbReference type="KEGG" id="vg:10328803"/>
<evidence type="ECO:0000313" key="2">
    <source>
        <dbReference type="EMBL" id="ADO98300.1"/>
    </source>
</evidence>
<gene>
    <name evidence="2" type="ORF">SSSM7_235</name>
</gene>
<accession>E3SLF2</accession>
<reference evidence="2 3" key="1">
    <citation type="journal article" date="2010" name="Environ. Microbiol.">
        <title>Genomic analysis of oceanic cyanobacterial myoviruses compared with T4-like myoviruses from diverse hosts and environments.</title>
        <authorList>
            <person name="Sullivan M.B."/>
            <person name="Huang K.H."/>
            <person name="Ignacio-Espinoza J.C."/>
            <person name="Berlin A.M."/>
            <person name="Kelly L."/>
            <person name="Weigele P.R."/>
            <person name="DeFrancesco A.S."/>
            <person name="Kern S.E."/>
            <person name="Thompson L.R."/>
            <person name="Young S."/>
            <person name="Yandava C."/>
            <person name="Fu R."/>
            <person name="Krastins B."/>
            <person name="Chase M."/>
            <person name="Sarracino D."/>
            <person name="Osburne M.S."/>
            <person name="Henn M.R."/>
            <person name="Chisholm S.W."/>
        </authorList>
    </citation>
    <scope>NUCLEOTIDE SEQUENCE [LARGE SCALE GENOMIC DNA]</scope>
    <source>
        <strain evidence="2">8109-3</strain>
    </source>
</reference>
<feature type="compositionally biased region" description="Basic and acidic residues" evidence="1">
    <location>
        <begin position="86"/>
        <end position="114"/>
    </location>
</feature>
<evidence type="ECO:0000313" key="3">
    <source>
        <dbReference type="Proteomes" id="UP000006527"/>
    </source>
</evidence>
<feature type="compositionally biased region" description="Basic and acidic residues" evidence="1">
    <location>
        <begin position="9"/>
        <end position="35"/>
    </location>
</feature>
<feature type="compositionally biased region" description="Basic and acidic residues" evidence="1">
    <location>
        <begin position="57"/>
        <end position="74"/>
    </location>
</feature>
<dbReference type="GeneID" id="10328803"/>
<sequence length="121" mass="13408">MKNFQEFQEATRFKKEKGYDEGGTKKPASKSKDSVLDAVKKSITAQYGKGAIMRSGSKQEKKVKGAKTDGEGKYLKQHKANQQLKSDAKEMGHGDDVKGYVERRARYGSKENMKSGRGLGT</sequence>
<protein>
    <submittedName>
        <fullName evidence="2">Uncharacterized protein</fullName>
    </submittedName>
</protein>
<dbReference type="OrthoDB" id="21843at10239"/>
<name>E3SLF2_9CAUD</name>
<dbReference type="RefSeq" id="YP_004324287.1">
    <property type="nucleotide sequence ID" value="NC_015287.1"/>
</dbReference>
<organism evidence="2 3">
    <name type="scientific">Synechococcus phage S-SSM7</name>
    <dbReference type="NCBI Taxonomy" id="445686"/>
    <lineage>
        <taxon>Viruses</taxon>
        <taxon>Duplodnaviria</taxon>
        <taxon>Heunggongvirae</taxon>
        <taxon>Uroviricota</taxon>
        <taxon>Caudoviricetes</taxon>
        <taxon>Pantevenvirales</taxon>
        <taxon>Kyanoviridae</taxon>
        <taxon>Lipsvirus</taxon>
        <taxon>Lipsvirus ssm7</taxon>
    </lineage>
</organism>
<dbReference type="Proteomes" id="UP000006527">
    <property type="component" value="Segment"/>
</dbReference>